<evidence type="ECO:0000256" key="1">
    <source>
        <dbReference type="ARBA" id="ARBA00023157"/>
    </source>
</evidence>
<dbReference type="AlphaFoldDB" id="A0A815Y229"/>
<dbReference type="InterPro" id="IPR009003">
    <property type="entry name" value="Peptidase_S1_PA"/>
</dbReference>
<feature type="domain" description="Peptidase S1" evidence="3">
    <location>
        <begin position="89"/>
        <end position="304"/>
    </location>
</feature>
<gene>
    <name evidence="4" type="ORF">XAT740_LOCUS43899</name>
</gene>
<evidence type="ECO:0000313" key="5">
    <source>
        <dbReference type="Proteomes" id="UP000663828"/>
    </source>
</evidence>
<evidence type="ECO:0000256" key="2">
    <source>
        <dbReference type="SAM" id="Phobius"/>
    </source>
</evidence>
<accession>A0A815Y229</accession>
<keyword evidence="1" id="KW-1015">Disulfide bond</keyword>
<dbReference type="InterPro" id="IPR001254">
    <property type="entry name" value="Trypsin_dom"/>
</dbReference>
<dbReference type="SMART" id="SM00020">
    <property type="entry name" value="Tryp_SPc"/>
    <property type="match status" value="1"/>
</dbReference>
<sequence length="307" mass="31663">MNYSSPAYGGSAAVSSGSSKITTTIIIVVTVVTVVCLGILGIALGVGLGVGLRQSSRVITVLAAPTVSCSPTTATCGCPSTQPTFSARLIGGQTAAANSWPWMVYLTIGTSRTCSGFIITQRHVLTASSCVKPNANNITVNYGTSTYQPSVVGVNVTSANFTVDSYDSVAILTLAVNLTYTTTIQPCCLTTDITEPFIQEHGVITGWGQTVASTNVTVAPSLQQAVVRVQDPAACAISPSNFQFCGSFGSIQTCPADVGAPLMTNFDNVWTCAGIVTGSATSCNSPITFTRTAAYSSFIKNITGLVF</sequence>
<reference evidence="4" key="1">
    <citation type="submission" date="2021-02" db="EMBL/GenBank/DDBJ databases">
        <authorList>
            <person name="Nowell W R."/>
        </authorList>
    </citation>
    <scope>NUCLEOTIDE SEQUENCE</scope>
</reference>
<keyword evidence="5" id="KW-1185">Reference proteome</keyword>
<dbReference type="PANTHER" id="PTHR24250:SF27">
    <property type="entry name" value="ELASTASE 2 LIKE"/>
    <property type="match status" value="1"/>
</dbReference>
<organism evidence="4 5">
    <name type="scientific">Adineta ricciae</name>
    <name type="common">Rotifer</name>
    <dbReference type="NCBI Taxonomy" id="249248"/>
    <lineage>
        <taxon>Eukaryota</taxon>
        <taxon>Metazoa</taxon>
        <taxon>Spiralia</taxon>
        <taxon>Gnathifera</taxon>
        <taxon>Rotifera</taxon>
        <taxon>Eurotatoria</taxon>
        <taxon>Bdelloidea</taxon>
        <taxon>Adinetida</taxon>
        <taxon>Adinetidae</taxon>
        <taxon>Adineta</taxon>
    </lineage>
</organism>
<dbReference type="SUPFAM" id="SSF50494">
    <property type="entry name" value="Trypsin-like serine proteases"/>
    <property type="match status" value="1"/>
</dbReference>
<dbReference type="Gene3D" id="2.40.10.10">
    <property type="entry name" value="Trypsin-like serine proteases"/>
    <property type="match status" value="1"/>
</dbReference>
<comment type="caution">
    <text evidence="4">The sequence shown here is derived from an EMBL/GenBank/DDBJ whole genome shotgun (WGS) entry which is preliminary data.</text>
</comment>
<dbReference type="GO" id="GO:0006508">
    <property type="term" value="P:proteolysis"/>
    <property type="evidence" value="ECO:0007669"/>
    <property type="project" value="InterPro"/>
</dbReference>
<evidence type="ECO:0000259" key="3">
    <source>
        <dbReference type="PROSITE" id="PS50240"/>
    </source>
</evidence>
<dbReference type="InterPro" id="IPR043504">
    <property type="entry name" value="Peptidase_S1_PA_chymotrypsin"/>
</dbReference>
<dbReference type="GO" id="GO:0004252">
    <property type="term" value="F:serine-type endopeptidase activity"/>
    <property type="evidence" value="ECO:0007669"/>
    <property type="project" value="InterPro"/>
</dbReference>
<dbReference type="Pfam" id="PF00089">
    <property type="entry name" value="Trypsin"/>
    <property type="match status" value="1"/>
</dbReference>
<dbReference type="PROSITE" id="PS50240">
    <property type="entry name" value="TRYPSIN_DOM"/>
    <property type="match status" value="1"/>
</dbReference>
<keyword evidence="2" id="KW-0812">Transmembrane</keyword>
<protein>
    <recommendedName>
        <fullName evidence="3">Peptidase S1 domain-containing protein</fullName>
    </recommendedName>
</protein>
<name>A0A815Y229_ADIRI</name>
<keyword evidence="2" id="KW-0472">Membrane</keyword>
<dbReference type="PANTHER" id="PTHR24250">
    <property type="entry name" value="CHYMOTRYPSIN-RELATED"/>
    <property type="match status" value="1"/>
</dbReference>
<keyword evidence="2" id="KW-1133">Transmembrane helix</keyword>
<dbReference type="Proteomes" id="UP000663828">
    <property type="component" value="Unassembled WGS sequence"/>
</dbReference>
<dbReference type="EMBL" id="CAJNOR010005487">
    <property type="protein sequence ID" value="CAF1564380.1"/>
    <property type="molecule type" value="Genomic_DNA"/>
</dbReference>
<evidence type="ECO:0000313" key="4">
    <source>
        <dbReference type="EMBL" id="CAF1564380.1"/>
    </source>
</evidence>
<proteinExistence type="predicted"/>
<feature type="transmembrane region" description="Helical" evidence="2">
    <location>
        <begin position="25"/>
        <end position="50"/>
    </location>
</feature>
<dbReference type="CDD" id="cd00190">
    <property type="entry name" value="Tryp_SPc"/>
    <property type="match status" value="1"/>
</dbReference>